<evidence type="ECO:0000313" key="3">
    <source>
        <dbReference type="Proteomes" id="UP000320762"/>
    </source>
</evidence>
<feature type="region of interest" description="Disordered" evidence="1">
    <location>
        <begin position="269"/>
        <end position="379"/>
    </location>
</feature>
<sequence length="494" mass="52788">MSPPRQSSKAARMLGITDLPPPPTLTSERRSVTIIDDDLQDHLSYTGSAETAGDASTNSFRMTMSTVASASTAASEYSFNNVDESGVSPVDTLKMDQMLTDRKLALRNKRSLPSLLPSYYAKNQDALPQIPSTAAAGEAHEALVPPPGADVTARPRSHSGYIDRPASLAAWPVFETQPRARARPASPSTSTLPSRVQHARPSAKTVAALLSVHPLGSSDDSAGAEALPESSFIEPLSPLSAFPLPPSTFPLPPLMALPKSVIPAHIERSQPLGEDQPHSRVHAVHRRIPRRPSTSDAVPPAGLFNPPRPSTSGSSHAYAPAPESSSSTRHRHSPPSSFPSSHSRPSTPSGKHALGNAFFPPSPPEPSVPLPVRPGPVTRPSLPPSAKAALILGVGEPGRIVPEPSKKGKLLRKLMHPRPHTADSATRSENAARRDAERARHEAEKTRHEARTEADVMHAIHSFVYSDPAPEWPRAKKPKQPQSGAALKGRSGWW</sequence>
<organism evidence="2 3">
    <name type="scientific">Schizophyllum amplum</name>
    <dbReference type="NCBI Taxonomy" id="97359"/>
    <lineage>
        <taxon>Eukaryota</taxon>
        <taxon>Fungi</taxon>
        <taxon>Dikarya</taxon>
        <taxon>Basidiomycota</taxon>
        <taxon>Agaricomycotina</taxon>
        <taxon>Agaricomycetes</taxon>
        <taxon>Agaricomycetidae</taxon>
        <taxon>Agaricales</taxon>
        <taxon>Schizophyllaceae</taxon>
        <taxon>Schizophyllum</taxon>
    </lineage>
</organism>
<dbReference type="OrthoDB" id="3038848at2759"/>
<keyword evidence="3" id="KW-1185">Reference proteome</keyword>
<evidence type="ECO:0000313" key="2">
    <source>
        <dbReference type="EMBL" id="TRM67454.1"/>
    </source>
</evidence>
<dbReference type="Proteomes" id="UP000320762">
    <property type="component" value="Unassembled WGS sequence"/>
</dbReference>
<gene>
    <name evidence="2" type="ORF">BD626DRAFT_101115</name>
</gene>
<feature type="region of interest" description="Disordered" evidence="1">
    <location>
        <begin position="468"/>
        <end position="494"/>
    </location>
</feature>
<protein>
    <submittedName>
        <fullName evidence="2">Uncharacterized protein</fullName>
    </submittedName>
</protein>
<name>A0A550CRQ3_9AGAR</name>
<dbReference type="EMBL" id="VDMD01000002">
    <property type="protein sequence ID" value="TRM67454.1"/>
    <property type="molecule type" value="Genomic_DNA"/>
</dbReference>
<reference evidence="2 3" key="1">
    <citation type="journal article" date="2019" name="New Phytol.">
        <title>Comparative genomics reveals unique wood-decay strategies and fruiting body development in the Schizophyllaceae.</title>
        <authorList>
            <person name="Almasi E."/>
            <person name="Sahu N."/>
            <person name="Krizsan K."/>
            <person name="Balint B."/>
            <person name="Kovacs G.M."/>
            <person name="Kiss B."/>
            <person name="Cseklye J."/>
            <person name="Drula E."/>
            <person name="Henrissat B."/>
            <person name="Nagy I."/>
            <person name="Chovatia M."/>
            <person name="Adam C."/>
            <person name="LaButti K."/>
            <person name="Lipzen A."/>
            <person name="Riley R."/>
            <person name="Grigoriev I.V."/>
            <person name="Nagy L.G."/>
        </authorList>
    </citation>
    <scope>NUCLEOTIDE SEQUENCE [LARGE SCALE GENOMIC DNA]</scope>
    <source>
        <strain evidence="2 3">NL-1724</strain>
    </source>
</reference>
<feature type="compositionally biased region" description="Low complexity" evidence="1">
    <location>
        <begin position="334"/>
        <end position="349"/>
    </location>
</feature>
<dbReference type="AlphaFoldDB" id="A0A550CRQ3"/>
<feature type="region of interest" description="Disordered" evidence="1">
    <location>
        <begin position="1"/>
        <end position="27"/>
    </location>
</feature>
<comment type="caution">
    <text evidence="2">The sequence shown here is derived from an EMBL/GenBank/DDBJ whole genome shotgun (WGS) entry which is preliminary data.</text>
</comment>
<feature type="compositionally biased region" description="Basic and acidic residues" evidence="1">
    <location>
        <begin position="430"/>
        <end position="454"/>
    </location>
</feature>
<evidence type="ECO:0000256" key="1">
    <source>
        <dbReference type="SAM" id="MobiDB-lite"/>
    </source>
</evidence>
<feature type="region of interest" description="Disordered" evidence="1">
    <location>
        <begin position="416"/>
        <end position="454"/>
    </location>
</feature>
<accession>A0A550CRQ3</accession>
<feature type="compositionally biased region" description="Basic residues" evidence="1">
    <location>
        <begin position="279"/>
        <end position="290"/>
    </location>
</feature>
<feature type="compositionally biased region" description="Pro residues" evidence="1">
    <location>
        <begin position="360"/>
        <end position="374"/>
    </location>
</feature>
<feature type="region of interest" description="Disordered" evidence="1">
    <location>
        <begin position="179"/>
        <end position="198"/>
    </location>
</feature>
<proteinExistence type="predicted"/>